<reference evidence="3" key="1">
    <citation type="journal article" date="2009" name="Science">
        <title>The B73 maize genome: complexity, diversity, and dynamics.</title>
        <authorList>
            <person name="Schnable P.S."/>
            <person name="Ware D."/>
            <person name="Fulton R.S."/>
            <person name="Stein J.C."/>
            <person name="Wei F."/>
            <person name="Pasternak S."/>
            <person name="Liang C."/>
            <person name="Zhang J."/>
            <person name="Fulton L."/>
            <person name="Graves T.A."/>
            <person name="Minx P."/>
            <person name="Reily A.D."/>
            <person name="Courtney L."/>
            <person name="Kruchowski S.S."/>
            <person name="Tomlinson C."/>
            <person name="Strong C."/>
            <person name="Delehaunty K."/>
            <person name="Fronick C."/>
            <person name="Courtney B."/>
            <person name="Rock S.M."/>
            <person name="Belter E."/>
            <person name="Du F."/>
            <person name="Kim K."/>
            <person name="Abbott R.M."/>
            <person name="Cotton M."/>
            <person name="Levy A."/>
            <person name="Marchetto P."/>
            <person name="Ochoa K."/>
            <person name="Jackson S.M."/>
            <person name="Gillam B."/>
            <person name="Chen W."/>
            <person name="Yan L."/>
            <person name="Higginbotham J."/>
            <person name="Cardenas M."/>
            <person name="Waligorski J."/>
            <person name="Applebaum E."/>
            <person name="Phelps L."/>
            <person name="Falcone J."/>
            <person name="Kanchi K."/>
            <person name="Thane T."/>
            <person name="Scimone A."/>
            <person name="Thane N."/>
            <person name="Henke J."/>
            <person name="Wang T."/>
            <person name="Ruppert J."/>
            <person name="Shah N."/>
            <person name="Rotter K."/>
            <person name="Hodges J."/>
            <person name="Ingenthron E."/>
            <person name="Cordes M."/>
            <person name="Kohlberg S."/>
            <person name="Sgro J."/>
            <person name="Delgado B."/>
            <person name="Mead K."/>
            <person name="Chinwalla A."/>
            <person name="Leonard S."/>
            <person name="Crouse K."/>
            <person name="Collura K."/>
            <person name="Kudrna D."/>
            <person name="Currie J."/>
            <person name="He R."/>
            <person name="Angelova A."/>
            <person name="Rajasekar S."/>
            <person name="Mueller T."/>
            <person name="Lomeli R."/>
            <person name="Scara G."/>
            <person name="Ko A."/>
            <person name="Delaney K."/>
            <person name="Wissotski M."/>
            <person name="Lopez G."/>
            <person name="Campos D."/>
            <person name="Braidotti M."/>
            <person name="Ashley E."/>
            <person name="Golser W."/>
            <person name="Kim H."/>
            <person name="Lee S."/>
            <person name="Lin J."/>
            <person name="Dujmic Z."/>
            <person name="Kim W."/>
            <person name="Talag J."/>
            <person name="Zuccolo A."/>
            <person name="Fan C."/>
            <person name="Sebastian A."/>
            <person name="Kramer M."/>
            <person name="Spiegel L."/>
            <person name="Nascimento L."/>
            <person name="Zutavern T."/>
            <person name="Miller B."/>
            <person name="Ambroise C."/>
            <person name="Muller S."/>
            <person name="Spooner W."/>
            <person name="Narechania A."/>
            <person name="Ren L."/>
            <person name="Wei S."/>
            <person name="Kumari S."/>
            <person name="Faga B."/>
            <person name="Levy M.J."/>
            <person name="McMahan L."/>
            <person name="Van Buren P."/>
            <person name="Vaughn M.W."/>
            <person name="Ying K."/>
            <person name="Yeh C.-T."/>
            <person name="Emrich S.J."/>
            <person name="Jia Y."/>
            <person name="Kalyanaraman A."/>
            <person name="Hsia A.-P."/>
            <person name="Barbazuk W.B."/>
            <person name="Baucom R.S."/>
            <person name="Brutnell T.P."/>
            <person name="Carpita N.C."/>
            <person name="Chaparro C."/>
            <person name="Chia J.-M."/>
            <person name="Deragon J.-M."/>
            <person name="Estill J.C."/>
            <person name="Fu Y."/>
            <person name="Jeddeloh J.A."/>
            <person name="Han Y."/>
            <person name="Lee H."/>
            <person name="Li P."/>
            <person name="Lisch D.R."/>
            <person name="Liu S."/>
            <person name="Liu Z."/>
            <person name="Nagel D.H."/>
            <person name="McCann M.C."/>
            <person name="SanMiguel P."/>
            <person name="Myers A.M."/>
            <person name="Nettleton D."/>
            <person name="Nguyen J."/>
            <person name="Penning B.W."/>
            <person name="Ponnala L."/>
            <person name="Schneider K.L."/>
            <person name="Schwartz D.C."/>
            <person name="Sharma A."/>
            <person name="Soderlund C."/>
            <person name="Springer N.M."/>
            <person name="Sun Q."/>
            <person name="Wang H."/>
            <person name="Waterman M."/>
            <person name="Westerman R."/>
            <person name="Wolfgruber T.K."/>
            <person name="Yang L."/>
            <person name="Yu Y."/>
            <person name="Zhang L."/>
            <person name="Zhou S."/>
            <person name="Zhu Q."/>
            <person name="Bennetzen J.L."/>
            <person name="Dawe R.K."/>
            <person name="Jiang J."/>
            <person name="Jiang N."/>
            <person name="Presting G.G."/>
            <person name="Wessler S.R."/>
            <person name="Aluru S."/>
            <person name="Martienssen R.A."/>
            <person name="Clifton S.W."/>
            <person name="McCombie W.R."/>
            <person name="Wing R.A."/>
            <person name="Wilson R.K."/>
        </authorList>
    </citation>
    <scope>NUCLEOTIDE SEQUENCE [LARGE SCALE GENOMIC DNA]</scope>
    <source>
        <strain evidence="3">cv. B73</strain>
    </source>
</reference>
<feature type="compositionally biased region" description="Polar residues" evidence="1">
    <location>
        <begin position="154"/>
        <end position="163"/>
    </location>
</feature>
<dbReference type="Gramene" id="Zm00001eb198020_T001">
    <property type="protein sequence ID" value="Zm00001eb198020_P001"/>
    <property type="gene ID" value="Zm00001eb198020"/>
</dbReference>
<protein>
    <submittedName>
        <fullName evidence="2">Uncharacterized protein</fullName>
    </submittedName>
</protein>
<accession>A0A804NZI8</accession>
<feature type="compositionally biased region" description="Low complexity" evidence="1">
    <location>
        <begin position="181"/>
        <end position="212"/>
    </location>
</feature>
<organism evidence="2 3">
    <name type="scientific">Zea mays</name>
    <name type="common">Maize</name>
    <dbReference type="NCBI Taxonomy" id="4577"/>
    <lineage>
        <taxon>Eukaryota</taxon>
        <taxon>Viridiplantae</taxon>
        <taxon>Streptophyta</taxon>
        <taxon>Embryophyta</taxon>
        <taxon>Tracheophyta</taxon>
        <taxon>Spermatophyta</taxon>
        <taxon>Magnoliopsida</taxon>
        <taxon>Liliopsida</taxon>
        <taxon>Poales</taxon>
        <taxon>Poaceae</taxon>
        <taxon>PACMAD clade</taxon>
        <taxon>Panicoideae</taxon>
        <taxon>Andropogonodae</taxon>
        <taxon>Andropogoneae</taxon>
        <taxon>Tripsacinae</taxon>
        <taxon>Zea</taxon>
    </lineage>
</organism>
<dbReference type="InParanoid" id="A0A804NZI8"/>
<dbReference type="AlphaFoldDB" id="A0A804NZI8"/>
<gene>
    <name evidence="2" type="primary">LOC100274415</name>
</gene>
<dbReference type="EnsemblPlants" id="Zm00001eb198020_T001">
    <property type="protein sequence ID" value="Zm00001eb198020_P001"/>
    <property type="gene ID" value="Zm00001eb198020"/>
</dbReference>
<reference evidence="2" key="2">
    <citation type="submission" date="2019-07" db="EMBL/GenBank/DDBJ databases">
        <authorList>
            <person name="Seetharam A."/>
            <person name="Woodhouse M."/>
            <person name="Cannon E."/>
        </authorList>
    </citation>
    <scope>NUCLEOTIDE SEQUENCE [LARGE SCALE GENOMIC DNA]</scope>
    <source>
        <strain evidence="2">cv. B73</strain>
    </source>
</reference>
<keyword evidence="3" id="KW-1185">Reference proteome</keyword>
<sequence length="278" mass="30373">MTNETTTNWIGEGRNLIVDESMNQAVAAPVVMGTLWSTTVSTVSPGPKPKRTPQSRPSPVVACPSSAERLRISSRMKRTQALDMLPYSERTWRVARILALSSPTLASTWSRMAGPPGCATQKMEFQSEMPSGLNASSSARPMFLEMRPGTSLSRWKVSPTSRRWPSMAPSESGRMVWAAETSWKSGRSTRSSGSAPTTTAAAPSPNSAWPTSESRCDSEGPRNVTAVISEHTTSTRAPRLFSARSLATRSTVPPAKHPCWYIMRRFTEGRRPSALVSW</sequence>
<feature type="region of interest" description="Disordered" evidence="1">
    <location>
        <begin position="154"/>
        <end position="222"/>
    </location>
</feature>
<proteinExistence type="predicted"/>
<feature type="region of interest" description="Disordered" evidence="1">
    <location>
        <begin position="40"/>
        <end position="66"/>
    </location>
</feature>
<name>A0A804NZI8_MAIZE</name>
<evidence type="ECO:0000256" key="1">
    <source>
        <dbReference type="SAM" id="MobiDB-lite"/>
    </source>
</evidence>
<reference evidence="2" key="3">
    <citation type="submission" date="2021-05" db="UniProtKB">
        <authorList>
            <consortium name="EnsemblPlants"/>
        </authorList>
    </citation>
    <scope>IDENTIFICATION</scope>
    <source>
        <strain evidence="2">cv. B73</strain>
    </source>
</reference>
<evidence type="ECO:0000313" key="2">
    <source>
        <dbReference type="EnsemblPlants" id="Zm00001eb198020_P001"/>
    </source>
</evidence>
<dbReference type="Proteomes" id="UP000007305">
    <property type="component" value="Chromosome 4"/>
</dbReference>
<evidence type="ECO:0000313" key="3">
    <source>
        <dbReference type="Proteomes" id="UP000007305"/>
    </source>
</evidence>